<gene>
    <name evidence="1" type="ordered locus">Desti_4322</name>
</gene>
<dbReference type="AlphaFoldDB" id="I4CBL4"/>
<evidence type="ECO:0000313" key="1">
    <source>
        <dbReference type="EMBL" id="AFM26955.1"/>
    </source>
</evidence>
<proteinExistence type="predicted"/>
<accession>I4CBL4</accession>
<keyword evidence="2" id="KW-1185">Reference proteome</keyword>
<evidence type="ECO:0000313" key="2">
    <source>
        <dbReference type="Proteomes" id="UP000006055"/>
    </source>
</evidence>
<sequence>MSTLFSGDIQKGDVREGAIQAGTDKCPNDPHNWMGSNPHAEFEQMHPAVNKKEPISFANPCEAGAKKASEDVYGKPMPVAGVYT</sequence>
<name>I4CBL4_DESTA</name>
<protein>
    <submittedName>
        <fullName evidence="1">Uncharacterized protein</fullName>
    </submittedName>
</protein>
<dbReference type="Proteomes" id="UP000006055">
    <property type="component" value="Chromosome"/>
</dbReference>
<dbReference type="HOGENOM" id="CLU_2522203_0_0_7"/>
<dbReference type="KEGG" id="dti:Desti_4322"/>
<dbReference type="EMBL" id="CP003360">
    <property type="protein sequence ID" value="AFM26955.1"/>
    <property type="molecule type" value="Genomic_DNA"/>
</dbReference>
<dbReference type="RefSeq" id="WP_014812075.1">
    <property type="nucleotide sequence ID" value="NC_018025.1"/>
</dbReference>
<reference evidence="2" key="1">
    <citation type="submission" date="2012-06" db="EMBL/GenBank/DDBJ databases">
        <title>Complete sequence of chromosome of Desulfomonile tiedjei DSM 6799.</title>
        <authorList>
            <person name="Lucas S."/>
            <person name="Copeland A."/>
            <person name="Lapidus A."/>
            <person name="Glavina del Rio T."/>
            <person name="Dalin E."/>
            <person name="Tice H."/>
            <person name="Bruce D."/>
            <person name="Goodwin L."/>
            <person name="Pitluck S."/>
            <person name="Peters L."/>
            <person name="Ovchinnikova G."/>
            <person name="Zeytun A."/>
            <person name="Lu M."/>
            <person name="Kyrpides N."/>
            <person name="Mavromatis K."/>
            <person name="Ivanova N."/>
            <person name="Brettin T."/>
            <person name="Detter J.C."/>
            <person name="Han C."/>
            <person name="Larimer F."/>
            <person name="Land M."/>
            <person name="Hauser L."/>
            <person name="Markowitz V."/>
            <person name="Cheng J.-F."/>
            <person name="Hugenholtz P."/>
            <person name="Woyke T."/>
            <person name="Wu D."/>
            <person name="Spring S."/>
            <person name="Schroeder M."/>
            <person name="Brambilla E."/>
            <person name="Klenk H.-P."/>
            <person name="Eisen J.A."/>
        </authorList>
    </citation>
    <scope>NUCLEOTIDE SEQUENCE [LARGE SCALE GENOMIC DNA]</scope>
    <source>
        <strain evidence="2">ATCC 49306 / DSM 6799 / DCB-1</strain>
    </source>
</reference>
<organism evidence="1 2">
    <name type="scientific">Desulfomonile tiedjei (strain ATCC 49306 / DSM 6799 / DCB-1)</name>
    <dbReference type="NCBI Taxonomy" id="706587"/>
    <lineage>
        <taxon>Bacteria</taxon>
        <taxon>Pseudomonadati</taxon>
        <taxon>Thermodesulfobacteriota</taxon>
        <taxon>Desulfomonilia</taxon>
        <taxon>Desulfomonilales</taxon>
        <taxon>Desulfomonilaceae</taxon>
        <taxon>Desulfomonile</taxon>
    </lineage>
</organism>